<dbReference type="AlphaFoldDB" id="A0A392V320"/>
<accession>A0A392V320</accession>
<sequence>TAAGGGVIEATQSSPKKRKTFVVHKGRTMALPSGSTAPVSDLEGGDKNILAADVGLGVIQPSSSQTAPAATSSA</sequence>
<feature type="non-terminal residue" evidence="1">
    <location>
        <position position="1"/>
    </location>
</feature>
<feature type="non-terminal residue" evidence="1">
    <location>
        <position position="74"/>
    </location>
</feature>
<reference evidence="1 2" key="1">
    <citation type="journal article" date="2018" name="Front. Plant Sci.">
        <title>Red Clover (Trifolium pratense) and Zigzag Clover (T. medium) - A Picture of Genomic Similarities and Differences.</title>
        <authorList>
            <person name="Dluhosova J."/>
            <person name="Istvanek J."/>
            <person name="Nedelnik J."/>
            <person name="Repkova J."/>
        </authorList>
    </citation>
    <scope>NUCLEOTIDE SEQUENCE [LARGE SCALE GENOMIC DNA]</scope>
    <source>
        <strain evidence="2">cv. 10/8</strain>
        <tissue evidence="1">Leaf</tissue>
    </source>
</reference>
<dbReference type="Proteomes" id="UP000265520">
    <property type="component" value="Unassembled WGS sequence"/>
</dbReference>
<organism evidence="1 2">
    <name type="scientific">Trifolium medium</name>
    <dbReference type="NCBI Taxonomy" id="97028"/>
    <lineage>
        <taxon>Eukaryota</taxon>
        <taxon>Viridiplantae</taxon>
        <taxon>Streptophyta</taxon>
        <taxon>Embryophyta</taxon>
        <taxon>Tracheophyta</taxon>
        <taxon>Spermatophyta</taxon>
        <taxon>Magnoliopsida</taxon>
        <taxon>eudicotyledons</taxon>
        <taxon>Gunneridae</taxon>
        <taxon>Pentapetalae</taxon>
        <taxon>rosids</taxon>
        <taxon>fabids</taxon>
        <taxon>Fabales</taxon>
        <taxon>Fabaceae</taxon>
        <taxon>Papilionoideae</taxon>
        <taxon>50 kb inversion clade</taxon>
        <taxon>NPAAA clade</taxon>
        <taxon>Hologalegina</taxon>
        <taxon>IRL clade</taxon>
        <taxon>Trifolieae</taxon>
        <taxon>Trifolium</taxon>
    </lineage>
</organism>
<evidence type="ECO:0000313" key="1">
    <source>
        <dbReference type="EMBL" id="MCI80800.1"/>
    </source>
</evidence>
<name>A0A392V320_9FABA</name>
<comment type="caution">
    <text evidence="1">The sequence shown here is derived from an EMBL/GenBank/DDBJ whole genome shotgun (WGS) entry which is preliminary data.</text>
</comment>
<evidence type="ECO:0000313" key="2">
    <source>
        <dbReference type="Proteomes" id="UP000265520"/>
    </source>
</evidence>
<protein>
    <submittedName>
        <fullName evidence="1">Uncharacterized protein</fullName>
    </submittedName>
</protein>
<proteinExistence type="predicted"/>
<keyword evidence="2" id="KW-1185">Reference proteome</keyword>
<dbReference type="EMBL" id="LXQA011003585">
    <property type="protein sequence ID" value="MCI80800.1"/>
    <property type="molecule type" value="Genomic_DNA"/>
</dbReference>